<reference evidence="1" key="1">
    <citation type="journal article" date="2014" name="Int. J. Syst. Evol. Microbiol.">
        <title>Complete genome sequence of Corynebacterium casei LMG S-19264T (=DSM 44701T), isolated from a smear-ripened cheese.</title>
        <authorList>
            <consortium name="US DOE Joint Genome Institute (JGI-PGF)"/>
            <person name="Walter F."/>
            <person name="Albersmeier A."/>
            <person name="Kalinowski J."/>
            <person name="Ruckert C."/>
        </authorList>
    </citation>
    <scope>NUCLEOTIDE SEQUENCE</scope>
    <source>
        <strain evidence="1">JCM 4403</strain>
    </source>
</reference>
<keyword evidence="2" id="KW-1185">Reference proteome</keyword>
<dbReference type="Proteomes" id="UP000656732">
    <property type="component" value="Unassembled WGS sequence"/>
</dbReference>
<comment type="caution">
    <text evidence="1">The sequence shown here is derived from an EMBL/GenBank/DDBJ whole genome shotgun (WGS) entry which is preliminary data.</text>
</comment>
<proteinExistence type="predicted"/>
<dbReference type="EMBL" id="BMTU01000004">
    <property type="protein sequence ID" value="GGQ75853.1"/>
    <property type="molecule type" value="Genomic_DNA"/>
</dbReference>
<evidence type="ECO:0000313" key="1">
    <source>
        <dbReference type="EMBL" id="GGQ75853.1"/>
    </source>
</evidence>
<dbReference type="AlphaFoldDB" id="A0A918EUU6"/>
<accession>A0A918EUU6</accession>
<organism evidence="1 2">
    <name type="scientific">Streptomyces pilosus</name>
    <dbReference type="NCBI Taxonomy" id="28893"/>
    <lineage>
        <taxon>Bacteria</taxon>
        <taxon>Bacillati</taxon>
        <taxon>Actinomycetota</taxon>
        <taxon>Actinomycetes</taxon>
        <taxon>Kitasatosporales</taxon>
        <taxon>Streptomycetaceae</taxon>
        <taxon>Streptomyces</taxon>
    </lineage>
</organism>
<evidence type="ECO:0000313" key="2">
    <source>
        <dbReference type="Proteomes" id="UP000656732"/>
    </source>
</evidence>
<gene>
    <name evidence="1" type="ORF">GCM10010280_22510</name>
</gene>
<name>A0A918EUU6_9ACTN</name>
<reference evidence="1" key="2">
    <citation type="submission" date="2020-09" db="EMBL/GenBank/DDBJ databases">
        <authorList>
            <person name="Sun Q."/>
            <person name="Ohkuma M."/>
        </authorList>
    </citation>
    <scope>NUCLEOTIDE SEQUENCE</scope>
    <source>
        <strain evidence="1">JCM 4403</strain>
    </source>
</reference>
<protein>
    <submittedName>
        <fullName evidence="1">Uncharacterized protein</fullName>
    </submittedName>
</protein>
<sequence length="70" mass="7151">MGRLLSAAADGRRPGFVLLVAETTLLVGCVLGFPVGPEAPCERGLHESVQRLTGRTGFLALGDTGSMPGA</sequence>